<evidence type="ECO:0000313" key="16">
    <source>
        <dbReference type="EMBL" id="GGG05829.1"/>
    </source>
</evidence>
<dbReference type="PANTHER" id="PTHR43047:SF72">
    <property type="entry name" value="OSMOSENSING HISTIDINE PROTEIN KINASE SLN1"/>
    <property type="match status" value="1"/>
</dbReference>
<evidence type="ECO:0000256" key="1">
    <source>
        <dbReference type="ARBA" id="ARBA00000085"/>
    </source>
</evidence>
<dbReference type="SUPFAM" id="SSF55785">
    <property type="entry name" value="PYP-like sensor domain (PAS domain)"/>
    <property type="match status" value="4"/>
</dbReference>
<comment type="similarity">
    <text evidence="2">In the N-terminal section; belongs to the phytochrome family.</text>
</comment>
<dbReference type="SMART" id="SM00086">
    <property type="entry name" value="PAC"/>
    <property type="match status" value="4"/>
</dbReference>
<dbReference type="Gene3D" id="1.10.287.130">
    <property type="match status" value="1"/>
</dbReference>
<reference evidence="16" key="2">
    <citation type="submission" date="2020-09" db="EMBL/GenBank/DDBJ databases">
        <authorList>
            <person name="Sun Q."/>
            <person name="Zhou Y."/>
        </authorList>
    </citation>
    <scope>NUCLEOTIDE SEQUENCE</scope>
    <source>
        <strain evidence="16">CGMCC 1.12987</strain>
    </source>
</reference>
<dbReference type="GO" id="GO:0005886">
    <property type="term" value="C:plasma membrane"/>
    <property type="evidence" value="ECO:0007669"/>
    <property type="project" value="TreeGrafter"/>
</dbReference>
<feature type="domain" description="PAS" evidence="14">
    <location>
        <begin position="138"/>
        <end position="210"/>
    </location>
</feature>
<dbReference type="InterPro" id="IPR004358">
    <property type="entry name" value="Sig_transdc_His_kin-like_C"/>
</dbReference>
<comment type="caution">
    <text evidence="16">The sequence shown here is derived from an EMBL/GenBank/DDBJ whole genome shotgun (WGS) entry which is preliminary data.</text>
</comment>
<dbReference type="Pfam" id="PF08448">
    <property type="entry name" value="PAS_4"/>
    <property type="match status" value="1"/>
</dbReference>
<evidence type="ECO:0000313" key="17">
    <source>
        <dbReference type="Proteomes" id="UP000644756"/>
    </source>
</evidence>
<dbReference type="PROSITE" id="PS50112">
    <property type="entry name" value="PAS"/>
    <property type="match status" value="3"/>
</dbReference>
<keyword evidence="17" id="KW-1185">Reference proteome</keyword>
<comment type="subunit">
    <text evidence="10">At low DSF concentrations, interacts with RpfF.</text>
</comment>
<dbReference type="InterPro" id="IPR003661">
    <property type="entry name" value="HisK_dim/P_dom"/>
</dbReference>
<dbReference type="SUPFAM" id="SSF55874">
    <property type="entry name" value="ATPase domain of HSP90 chaperone/DNA topoisomerase II/histidine kinase"/>
    <property type="match status" value="1"/>
</dbReference>
<dbReference type="InterPro" id="IPR013767">
    <property type="entry name" value="PAS_fold"/>
</dbReference>
<keyword evidence="6" id="KW-0547">Nucleotide-binding</keyword>
<feature type="domain" description="PAC" evidence="15">
    <location>
        <begin position="469"/>
        <end position="520"/>
    </location>
</feature>
<keyword evidence="5" id="KW-0808">Transferase</keyword>
<dbReference type="NCBIfam" id="TIGR00229">
    <property type="entry name" value="sensory_box"/>
    <property type="match status" value="4"/>
</dbReference>
<dbReference type="CDD" id="cd00082">
    <property type="entry name" value="HisKA"/>
    <property type="match status" value="1"/>
</dbReference>
<keyword evidence="7 16" id="KW-0418">Kinase</keyword>
<evidence type="ECO:0000259" key="13">
    <source>
        <dbReference type="PROSITE" id="PS50109"/>
    </source>
</evidence>
<protein>
    <recommendedName>
        <fullName evidence="12">Circadian input-output histidine kinase CikA</fullName>
        <ecNumber evidence="3">2.7.13.3</ecNumber>
    </recommendedName>
    <alternativeName>
        <fullName evidence="11">Sensory/regulatory protein RpfC</fullName>
    </alternativeName>
</protein>
<dbReference type="PANTHER" id="PTHR43047">
    <property type="entry name" value="TWO-COMPONENT HISTIDINE PROTEIN KINASE"/>
    <property type="match status" value="1"/>
</dbReference>
<dbReference type="PROSITE" id="PS50109">
    <property type="entry name" value="HIS_KIN"/>
    <property type="match status" value="1"/>
</dbReference>
<evidence type="ECO:0000256" key="5">
    <source>
        <dbReference type="ARBA" id="ARBA00022679"/>
    </source>
</evidence>
<evidence type="ECO:0000259" key="15">
    <source>
        <dbReference type="PROSITE" id="PS50113"/>
    </source>
</evidence>
<organism evidence="16 17">
    <name type="scientific">Paenibacillus abyssi</name>
    <dbReference type="NCBI Taxonomy" id="1340531"/>
    <lineage>
        <taxon>Bacteria</taxon>
        <taxon>Bacillati</taxon>
        <taxon>Bacillota</taxon>
        <taxon>Bacilli</taxon>
        <taxon>Bacillales</taxon>
        <taxon>Paenibacillaceae</taxon>
        <taxon>Paenibacillus</taxon>
    </lineage>
</organism>
<dbReference type="SMART" id="SM00387">
    <property type="entry name" value="HATPase_c"/>
    <property type="match status" value="1"/>
</dbReference>
<sequence>MHYYDDDEYLFRQAYENAPFGIGVYAPEEDRWVKANPFLCSMLGYTQDELQGIPEKALTPPGDTGLTDDPNISGVWPQMTSPSYHLEKRYLHKEGHAIWVSLHMSLLKARDNGAPARLLVQAVDTTDQRLREEQLRVSERTYRLISEYSLDLISRHKADGHATLIYLSPSCKTMLGYEPEEIVGHSGISFIHPDDLVRVRTFLAEEQHTDGNKVTFRLRRKDGEYIWLESISRYILDKNGVIEEFISISRDFTERRKADQLLQESQQRYKSLFDNNPAAVYSMNLDGDYLTANANLEKLTGYTLEELIGMYWGPIVDPEDLPKTLHNFGLAKQGYPQSYDLTIIHKNGHPVRINSTNIPIVVDQKVVGVFGISSDITERQQYIEQIKKLSTEHTLILNSVSEGILGLDAEGSTMFINPAGATMLGFKPEELLGKPYLNMLQQIPYPHPSQHPAEENAIFRAIRDGHPYQNKEAVFWRKDGSSFLADYQLTPLLDKGELKGAVVVFKDITGEKEIIRAKESAEQAAQAKSEFLAIMSHEIRTPMNGIIGMADLLSETELTEEQQRYIQIILESSGSLLRILNEILDFSKIEAGKMEIIQEPIQVQALLGGILDLFSLKATEQGIDLTCQTEGSVSPVVIGDEGIIRQIIVNLVGNAIKFTEEGSVSVKARQQSTPDPNKVMIEFSVQDTGIGIPEDMQDRLFQSFSQLHPTINRKYGGTGLGLAICKKLVELMGGVIGVHSKENAGSTFYFTLPFDLPGSEPLYKLTEK</sequence>
<accession>A0A917FVZ1</accession>
<feature type="domain" description="PAC" evidence="15">
    <location>
        <begin position="212"/>
        <end position="264"/>
    </location>
</feature>
<dbReference type="GO" id="GO:0005524">
    <property type="term" value="F:ATP binding"/>
    <property type="evidence" value="ECO:0007669"/>
    <property type="project" value="UniProtKB-KW"/>
</dbReference>
<comment type="catalytic activity">
    <reaction evidence="1">
        <text>ATP + protein L-histidine = ADP + protein N-phospho-L-histidine.</text>
        <dbReference type="EC" id="2.7.13.3"/>
    </reaction>
</comment>
<evidence type="ECO:0000256" key="3">
    <source>
        <dbReference type="ARBA" id="ARBA00012438"/>
    </source>
</evidence>
<evidence type="ECO:0000256" key="6">
    <source>
        <dbReference type="ARBA" id="ARBA00022741"/>
    </source>
</evidence>
<dbReference type="InterPro" id="IPR013655">
    <property type="entry name" value="PAS_fold_3"/>
</dbReference>
<dbReference type="FunFam" id="3.30.565.10:FF:000010">
    <property type="entry name" value="Sensor histidine kinase RcsC"/>
    <property type="match status" value="1"/>
</dbReference>
<dbReference type="InterPro" id="IPR001610">
    <property type="entry name" value="PAC"/>
</dbReference>
<dbReference type="InterPro" id="IPR036890">
    <property type="entry name" value="HATPase_C_sf"/>
</dbReference>
<dbReference type="CDD" id="cd16922">
    <property type="entry name" value="HATPase_EvgS-ArcB-TorS-like"/>
    <property type="match status" value="1"/>
</dbReference>
<dbReference type="Gene3D" id="3.30.450.20">
    <property type="entry name" value="PAS domain"/>
    <property type="match status" value="4"/>
</dbReference>
<evidence type="ECO:0000259" key="14">
    <source>
        <dbReference type="PROSITE" id="PS50112"/>
    </source>
</evidence>
<dbReference type="EMBL" id="BMGR01000007">
    <property type="protein sequence ID" value="GGG05829.1"/>
    <property type="molecule type" value="Genomic_DNA"/>
</dbReference>
<proteinExistence type="inferred from homology"/>
<dbReference type="InterPro" id="IPR000014">
    <property type="entry name" value="PAS"/>
</dbReference>
<dbReference type="RefSeq" id="WP_188531262.1">
    <property type="nucleotide sequence ID" value="NZ_BMGR01000007.1"/>
</dbReference>
<evidence type="ECO:0000256" key="9">
    <source>
        <dbReference type="ARBA" id="ARBA00023012"/>
    </source>
</evidence>
<dbReference type="SUPFAM" id="SSF47384">
    <property type="entry name" value="Homodimeric domain of signal transducing histidine kinase"/>
    <property type="match status" value="1"/>
</dbReference>
<keyword evidence="9" id="KW-0902">Two-component regulatory system</keyword>
<dbReference type="InterPro" id="IPR005467">
    <property type="entry name" value="His_kinase_dom"/>
</dbReference>
<dbReference type="PRINTS" id="PR00344">
    <property type="entry name" value="BCTRLSENSOR"/>
</dbReference>
<dbReference type="Proteomes" id="UP000644756">
    <property type="component" value="Unassembled WGS sequence"/>
</dbReference>
<gene>
    <name evidence="16" type="ORF">GCM10010916_23540</name>
</gene>
<dbReference type="CDD" id="cd00130">
    <property type="entry name" value="PAS"/>
    <property type="match status" value="4"/>
</dbReference>
<dbReference type="InterPro" id="IPR013656">
    <property type="entry name" value="PAS_4"/>
</dbReference>
<feature type="domain" description="Histidine kinase" evidence="13">
    <location>
        <begin position="534"/>
        <end position="756"/>
    </location>
</feature>
<dbReference type="GO" id="GO:0000155">
    <property type="term" value="F:phosphorelay sensor kinase activity"/>
    <property type="evidence" value="ECO:0007669"/>
    <property type="project" value="InterPro"/>
</dbReference>
<dbReference type="Pfam" id="PF02518">
    <property type="entry name" value="HATPase_c"/>
    <property type="match status" value="1"/>
</dbReference>
<feature type="domain" description="PAC" evidence="15">
    <location>
        <begin position="337"/>
        <end position="388"/>
    </location>
</feature>
<evidence type="ECO:0000256" key="8">
    <source>
        <dbReference type="ARBA" id="ARBA00022840"/>
    </source>
</evidence>
<dbReference type="InterPro" id="IPR003594">
    <property type="entry name" value="HATPase_dom"/>
</dbReference>
<dbReference type="InterPro" id="IPR000700">
    <property type="entry name" value="PAS-assoc_C"/>
</dbReference>
<name>A0A917FVZ1_9BACL</name>
<dbReference type="SMART" id="SM00388">
    <property type="entry name" value="HisKA"/>
    <property type="match status" value="1"/>
</dbReference>
<dbReference type="InterPro" id="IPR035965">
    <property type="entry name" value="PAS-like_dom_sf"/>
</dbReference>
<evidence type="ECO:0000256" key="11">
    <source>
        <dbReference type="ARBA" id="ARBA00068150"/>
    </source>
</evidence>
<dbReference type="SMART" id="SM00091">
    <property type="entry name" value="PAS"/>
    <property type="match status" value="4"/>
</dbReference>
<dbReference type="InterPro" id="IPR036097">
    <property type="entry name" value="HisK_dim/P_sf"/>
</dbReference>
<dbReference type="FunFam" id="1.10.287.130:FF:000002">
    <property type="entry name" value="Two-component osmosensing histidine kinase"/>
    <property type="match status" value="1"/>
</dbReference>
<feature type="domain" description="PAS" evidence="14">
    <location>
        <begin position="389"/>
        <end position="465"/>
    </location>
</feature>
<dbReference type="AlphaFoldDB" id="A0A917FVZ1"/>
<evidence type="ECO:0000256" key="12">
    <source>
        <dbReference type="ARBA" id="ARBA00074306"/>
    </source>
</evidence>
<dbReference type="Gene3D" id="3.30.565.10">
    <property type="entry name" value="Histidine kinase-like ATPase, C-terminal domain"/>
    <property type="match status" value="1"/>
</dbReference>
<dbReference type="EC" id="2.7.13.3" evidence="3"/>
<evidence type="ECO:0000256" key="4">
    <source>
        <dbReference type="ARBA" id="ARBA00022553"/>
    </source>
</evidence>
<dbReference type="GO" id="GO:0009927">
    <property type="term" value="F:histidine phosphotransfer kinase activity"/>
    <property type="evidence" value="ECO:0007669"/>
    <property type="project" value="TreeGrafter"/>
</dbReference>
<feature type="domain" description="PAC" evidence="15">
    <location>
        <begin position="84"/>
        <end position="137"/>
    </location>
</feature>
<feature type="domain" description="PAS" evidence="14">
    <location>
        <begin position="265"/>
        <end position="320"/>
    </location>
</feature>
<dbReference type="Pfam" id="PF13426">
    <property type="entry name" value="PAS_9"/>
    <property type="match status" value="1"/>
</dbReference>
<dbReference type="PROSITE" id="PS50113">
    <property type="entry name" value="PAC"/>
    <property type="match status" value="4"/>
</dbReference>
<keyword evidence="8" id="KW-0067">ATP-binding</keyword>
<evidence type="ECO:0000256" key="7">
    <source>
        <dbReference type="ARBA" id="ARBA00022777"/>
    </source>
</evidence>
<keyword evidence="4" id="KW-0597">Phosphoprotein</keyword>
<evidence type="ECO:0000256" key="2">
    <source>
        <dbReference type="ARBA" id="ARBA00006402"/>
    </source>
</evidence>
<dbReference type="Pfam" id="PF00989">
    <property type="entry name" value="PAS"/>
    <property type="match status" value="1"/>
</dbReference>
<evidence type="ECO:0000256" key="10">
    <source>
        <dbReference type="ARBA" id="ARBA00064003"/>
    </source>
</evidence>
<dbReference type="GO" id="GO:0006355">
    <property type="term" value="P:regulation of DNA-templated transcription"/>
    <property type="evidence" value="ECO:0007669"/>
    <property type="project" value="InterPro"/>
</dbReference>
<dbReference type="Pfam" id="PF08447">
    <property type="entry name" value="PAS_3"/>
    <property type="match status" value="1"/>
</dbReference>
<reference evidence="16" key="1">
    <citation type="journal article" date="2014" name="Int. J. Syst. Evol. Microbiol.">
        <title>Complete genome sequence of Corynebacterium casei LMG S-19264T (=DSM 44701T), isolated from a smear-ripened cheese.</title>
        <authorList>
            <consortium name="US DOE Joint Genome Institute (JGI-PGF)"/>
            <person name="Walter F."/>
            <person name="Albersmeier A."/>
            <person name="Kalinowski J."/>
            <person name="Ruckert C."/>
        </authorList>
    </citation>
    <scope>NUCLEOTIDE SEQUENCE</scope>
    <source>
        <strain evidence="16">CGMCC 1.12987</strain>
    </source>
</reference>
<dbReference type="Pfam" id="PF00512">
    <property type="entry name" value="HisKA"/>
    <property type="match status" value="1"/>
</dbReference>